<dbReference type="InterPro" id="IPR007536">
    <property type="entry name" value="16SrRNA_methylTrfase_J"/>
</dbReference>
<keyword evidence="2" id="KW-1185">Reference proteome</keyword>
<evidence type="ECO:0008006" key="3">
    <source>
        <dbReference type="Google" id="ProtNLM"/>
    </source>
</evidence>
<dbReference type="PANTHER" id="PTHR36112">
    <property type="entry name" value="RIBOSOMAL RNA SMALL SUBUNIT METHYLTRANSFERASE J"/>
    <property type="match status" value="1"/>
</dbReference>
<comment type="caution">
    <text evidence="1">The sequence shown here is derived from an EMBL/GenBank/DDBJ whole genome shotgun (WGS) entry which is preliminary data.</text>
</comment>
<dbReference type="PANTHER" id="PTHR36112:SF1">
    <property type="entry name" value="RIBOSOMAL RNA SMALL SUBUNIT METHYLTRANSFERASE J"/>
    <property type="match status" value="1"/>
</dbReference>
<gene>
    <name evidence="1" type="ORF">Y5W_02356</name>
</gene>
<accession>A0ABS0ASF1</accession>
<dbReference type="InterPro" id="IPR029063">
    <property type="entry name" value="SAM-dependent_MTases_sf"/>
</dbReference>
<protein>
    <recommendedName>
        <fullName evidence="3">Ribosomal RNA small subunit methyltransferase J</fullName>
    </recommendedName>
</protein>
<dbReference type="Pfam" id="PF04445">
    <property type="entry name" value="SAM_MT"/>
    <property type="match status" value="1"/>
</dbReference>
<sequence length="157" mass="16646">MLDLTAGLGRDAALMAAAGFAVTLMERQPVLHALLADGLARAAGTDLAARLTLLPAAEATQAALPAGPWHAVYLDPMFPTRAKSAAVKQDLQWLQMLCAYPDAEEEAALLALARAQDARRVVVKRPRKAPPLAGVAPHHGHEGKTVRFDVYMPLSPA</sequence>
<name>A0ABS0ASF1_9GAMM</name>
<evidence type="ECO:0000313" key="1">
    <source>
        <dbReference type="EMBL" id="MBF5057062.1"/>
    </source>
</evidence>
<organism evidence="1 2">
    <name type="scientific">Alloalcanivorax profundimaris</name>
    <dbReference type="NCBI Taxonomy" id="2735259"/>
    <lineage>
        <taxon>Bacteria</taxon>
        <taxon>Pseudomonadati</taxon>
        <taxon>Pseudomonadota</taxon>
        <taxon>Gammaproteobacteria</taxon>
        <taxon>Oceanospirillales</taxon>
        <taxon>Alcanivoracaceae</taxon>
        <taxon>Alloalcanivorax</taxon>
    </lineage>
</organism>
<dbReference type="Proteomes" id="UP000662703">
    <property type="component" value="Unassembled WGS sequence"/>
</dbReference>
<proteinExistence type="predicted"/>
<dbReference type="Gene3D" id="3.40.50.150">
    <property type="entry name" value="Vaccinia Virus protein VP39"/>
    <property type="match status" value="1"/>
</dbReference>
<dbReference type="SUPFAM" id="SSF53335">
    <property type="entry name" value="S-adenosyl-L-methionine-dependent methyltransferases"/>
    <property type="match status" value="1"/>
</dbReference>
<evidence type="ECO:0000313" key="2">
    <source>
        <dbReference type="Proteomes" id="UP000662703"/>
    </source>
</evidence>
<reference evidence="1 2" key="1">
    <citation type="submission" date="2012-09" db="EMBL/GenBank/DDBJ databases">
        <title>Genome Sequence of alkane-degrading Bacterium Alcanivorax sp. 521-1.</title>
        <authorList>
            <person name="Lai Q."/>
            <person name="Shao Z."/>
        </authorList>
    </citation>
    <scope>NUCLEOTIDE SEQUENCE [LARGE SCALE GENOMIC DNA]</scope>
    <source>
        <strain evidence="1 2">521-1</strain>
    </source>
</reference>
<dbReference type="EMBL" id="ARXX01000035">
    <property type="protein sequence ID" value="MBF5057062.1"/>
    <property type="molecule type" value="Genomic_DNA"/>
</dbReference>